<organism evidence="1 2">
    <name type="scientific">Dreissena polymorpha</name>
    <name type="common">Zebra mussel</name>
    <name type="synonym">Mytilus polymorpha</name>
    <dbReference type="NCBI Taxonomy" id="45954"/>
    <lineage>
        <taxon>Eukaryota</taxon>
        <taxon>Metazoa</taxon>
        <taxon>Spiralia</taxon>
        <taxon>Lophotrochozoa</taxon>
        <taxon>Mollusca</taxon>
        <taxon>Bivalvia</taxon>
        <taxon>Autobranchia</taxon>
        <taxon>Heteroconchia</taxon>
        <taxon>Euheterodonta</taxon>
        <taxon>Imparidentia</taxon>
        <taxon>Neoheterodontei</taxon>
        <taxon>Myida</taxon>
        <taxon>Dreissenoidea</taxon>
        <taxon>Dreissenidae</taxon>
        <taxon>Dreissena</taxon>
    </lineage>
</organism>
<reference evidence="1" key="2">
    <citation type="submission" date="2020-11" db="EMBL/GenBank/DDBJ databases">
        <authorList>
            <person name="McCartney M.A."/>
            <person name="Auch B."/>
            <person name="Kono T."/>
            <person name="Mallez S."/>
            <person name="Becker A."/>
            <person name="Gohl D.M."/>
            <person name="Silverstein K.A.T."/>
            <person name="Koren S."/>
            <person name="Bechman K.B."/>
            <person name="Herman A."/>
            <person name="Abrahante J.E."/>
            <person name="Garbe J."/>
        </authorList>
    </citation>
    <scope>NUCLEOTIDE SEQUENCE</scope>
    <source>
        <strain evidence="1">Duluth1</strain>
        <tissue evidence="1">Whole animal</tissue>
    </source>
</reference>
<protein>
    <submittedName>
        <fullName evidence="1">Uncharacterized protein</fullName>
    </submittedName>
</protein>
<evidence type="ECO:0000313" key="2">
    <source>
        <dbReference type="Proteomes" id="UP000828390"/>
    </source>
</evidence>
<proteinExistence type="predicted"/>
<dbReference type="EMBL" id="JAIWYP010000010">
    <property type="protein sequence ID" value="KAH3749771.1"/>
    <property type="molecule type" value="Genomic_DNA"/>
</dbReference>
<dbReference type="Proteomes" id="UP000828390">
    <property type="component" value="Unassembled WGS sequence"/>
</dbReference>
<keyword evidence="2" id="KW-1185">Reference proteome</keyword>
<name>A0A9D4I4E9_DREPO</name>
<accession>A0A9D4I4E9</accession>
<comment type="caution">
    <text evidence="1">The sequence shown here is derived from an EMBL/GenBank/DDBJ whole genome shotgun (WGS) entry which is preliminary data.</text>
</comment>
<evidence type="ECO:0000313" key="1">
    <source>
        <dbReference type="EMBL" id="KAH3749771.1"/>
    </source>
</evidence>
<reference evidence="1" key="1">
    <citation type="journal article" date="2019" name="bioRxiv">
        <title>The Genome of the Zebra Mussel, Dreissena polymorpha: A Resource for Invasive Species Research.</title>
        <authorList>
            <person name="McCartney M.A."/>
            <person name="Auch B."/>
            <person name="Kono T."/>
            <person name="Mallez S."/>
            <person name="Zhang Y."/>
            <person name="Obille A."/>
            <person name="Becker A."/>
            <person name="Abrahante J.E."/>
            <person name="Garbe J."/>
            <person name="Badalamenti J.P."/>
            <person name="Herman A."/>
            <person name="Mangelson H."/>
            <person name="Liachko I."/>
            <person name="Sullivan S."/>
            <person name="Sone E.D."/>
            <person name="Koren S."/>
            <person name="Silverstein K.A.T."/>
            <person name="Beckman K.B."/>
            <person name="Gohl D.M."/>
        </authorList>
    </citation>
    <scope>NUCLEOTIDE SEQUENCE</scope>
    <source>
        <strain evidence="1">Duluth1</strain>
        <tissue evidence="1">Whole animal</tissue>
    </source>
</reference>
<gene>
    <name evidence="1" type="ORF">DPMN_184284</name>
</gene>
<dbReference type="AlphaFoldDB" id="A0A9D4I4E9"/>
<sequence>MPRDSDECRISVICCLPDEQILVADLNNKKVKLLDQQYQMVSHCSVTTKPWDMCQITPRPVFTNNSLAILRLENKENS</sequence>